<reference evidence="2 3" key="1">
    <citation type="journal article" date="2013" name="Genome Announc.">
        <title>Draft Genome Sequence of the Cellulolytic Bacterium Clostridium papyrosolvens C7 (ATCC 700395).</title>
        <authorList>
            <person name="Zepeda V."/>
            <person name="Dassa B."/>
            <person name="Borovok I."/>
            <person name="Lamed R."/>
            <person name="Bayer E.A."/>
            <person name="Cate J.H."/>
        </authorList>
    </citation>
    <scope>NUCLEOTIDE SEQUENCE [LARGE SCALE GENOMIC DNA]</scope>
    <source>
        <strain evidence="2 3">C7</strain>
    </source>
</reference>
<dbReference type="OrthoDB" id="2081919at2"/>
<feature type="transmembrane region" description="Helical" evidence="1">
    <location>
        <begin position="84"/>
        <end position="109"/>
    </location>
</feature>
<evidence type="ECO:0000313" key="2">
    <source>
        <dbReference type="EMBL" id="EPR14443.1"/>
    </source>
</evidence>
<evidence type="ECO:0000256" key="1">
    <source>
        <dbReference type="SAM" id="Phobius"/>
    </source>
</evidence>
<dbReference type="Proteomes" id="UP000016860">
    <property type="component" value="Unassembled WGS sequence"/>
</dbReference>
<keyword evidence="1" id="KW-1133">Transmembrane helix</keyword>
<name>U4R7D8_9FIRM</name>
<dbReference type="AlphaFoldDB" id="U4R7D8"/>
<organism evidence="2 3">
    <name type="scientific">Ruminiclostridium papyrosolvens C7</name>
    <dbReference type="NCBI Taxonomy" id="1330534"/>
    <lineage>
        <taxon>Bacteria</taxon>
        <taxon>Bacillati</taxon>
        <taxon>Bacillota</taxon>
        <taxon>Clostridia</taxon>
        <taxon>Eubacteriales</taxon>
        <taxon>Oscillospiraceae</taxon>
        <taxon>Ruminiclostridium</taxon>
    </lineage>
</organism>
<protein>
    <submittedName>
        <fullName evidence="2">Uncharacterized protein</fullName>
    </submittedName>
</protein>
<dbReference type="PATRIC" id="fig|1330534.3.peg.205"/>
<dbReference type="RefSeq" id="WP_020813860.1">
    <property type="nucleotide sequence ID" value="NZ_ATAY01000006.1"/>
</dbReference>
<keyword evidence="1" id="KW-0472">Membrane</keyword>
<proteinExistence type="predicted"/>
<dbReference type="STRING" id="1330534.L323_01000"/>
<dbReference type="EMBL" id="ATAY01000006">
    <property type="protein sequence ID" value="EPR14443.1"/>
    <property type="molecule type" value="Genomic_DNA"/>
</dbReference>
<feature type="transmembrane region" description="Helical" evidence="1">
    <location>
        <begin position="129"/>
        <end position="154"/>
    </location>
</feature>
<gene>
    <name evidence="2" type="ORF">L323_01000</name>
</gene>
<comment type="caution">
    <text evidence="2">The sequence shown here is derived from an EMBL/GenBank/DDBJ whole genome shotgun (WGS) entry which is preliminary data.</text>
</comment>
<feature type="transmembrane region" description="Helical" evidence="1">
    <location>
        <begin position="7"/>
        <end position="26"/>
    </location>
</feature>
<feature type="transmembrane region" description="Helical" evidence="1">
    <location>
        <begin position="38"/>
        <end position="56"/>
    </location>
</feature>
<keyword evidence="1" id="KW-0812">Transmembrane</keyword>
<evidence type="ECO:0000313" key="3">
    <source>
        <dbReference type="Proteomes" id="UP000016860"/>
    </source>
</evidence>
<accession>U4R7D8</accession>
<sequence>MDRKFKQCIFNIVGYFILAVGIVDFINASCGAKLSTIVWTRAVPGIILVMVGVIFIRFGKKVESETDGDVKSIQQKQLKSCENLGIGLLYIIYFFRCLFILAISQTTYILEAFYNTPVEFKKKVMASHIQTLFLNIPITIVYVLCIIWGIYLMVRGKKGLSLDSEVLVEVDKGKDI</sequence>